<protein>
    <submittedName>
        <fullName evidence="2">Copper chaperone PCu(A)C</fullName>
    </submittedName>
</protein>
<keyword evidence="3" id="KW-1185">Reference proteome</keyword>
<dbReference type="Gene3D" id="2.60.40.1890">
    <property type="entry name" value="PCu(A)C copper chaperone"/>
    <property type="match status" value="1"/>
</dbReference>
<evidence type="ECO:0000313" key="2">
    <source>
        <dbReference type="EMBL" id="MDN2483807.1"/>
    </source>
</evidence>
<evidence type="ECO:0000256" key="1">
    <source>
        <dbReference type="SAM" id="SignalP"/>
    </source>
</evidence>
<gene>
    <name evidence="2" type="ORF">QWJ08_20865</name>
</gene>
<proteinExistence type="predicted"/>
<dbReference type="InterPro" id="IPR007410">
    <property type="entry name" value="LpqE-like"/>
</dbReference>
<dbReference type="PANTHER" id="PTHR36302:SF1">
    <property type="entry name" value="COPPER CHAPERONE PCU(A)C"/>
    <property type="match status" value="1"/>
</dbReference>
<dbReference type="SUPFAM" id="SSF110087">
    <property type="entry name" value="DR1885-like metal-binding protein"/>
    <property type="match status" value="1"/>
</dbReference>
<dbReference type="PANTHER" id="PTHR36302">
    <property type="entry name" value="BLR7088 PROTEIN"/>
    <property type="match status" value="1"/>
</dbReference>
<organism evidence="2 3">
    <name type="scientific">Vibrio agarivorans</name>
    <dbReference type="NCBI Taxonomy" id="153622"/>
    <lineage>
        <taxon>Bacteria</taxon>
        <taxon>Pseudomonadati</taxon>
        <taxon>Pseudomonadota</taxon>
        <taxon>Gammaproteobacteria</taxon>
        <taxon>Vibrionales</taxon>
        <taxon>Vibrionaceae</taxon>
        <taxon>Vibrio</taxon>
    </lineage>
</organism>
<name>A0ABT7Y6X5_9VIBR</name>
<reference evidence="2" key="1">
    <citation type="submission" date="2024-05" db="EMBL/GenBank/DDBJ databases">
        <title>Genome Sequences of Four Agar- Degrading Marine Bacteria.</title>
        <authorList>
            <person name="Phillips E.K."/>
            <person name="Shaffer J.C."/>
            <person name="Henson M.W."/>
            <person name="Temperton B."/>
            <person name="Thrash C.J."/>
            <person name="Martin M.O."/>
        </authorList>
    </citation>
    <scope>NUCLEOTIDE SEQUENCE</scope>
    <source>
        <strain evidence="2">EKP203</strain>
    </source>
</reference>
<feature type="chain" id="PRO_5045133609" evidence="1">
    <location>
        <begin position="21"/>
        <end position="150"/>
    </location>
</feature>
<dbReference type="InterPro" id="IPR036182">
    <property type="entry name" value="PCuAC_sf"/>
</dbReference>
<dbReference type="Pfam" id="PF04314">
    <property type="entry name" value="PCuAC"/>
    <property type="match status" value="1"/>
</dbReference>
<dbReference type="EMBL" id="JAUEOZ010000002">
    <property type="protein sequence ID" value="MDN2483807.1"/>
    <property type="molecule type" value="Genomic_DNA"/>
</dbReference>
<feature type="signal peptide" evidence="1">
    <location>
        <begin position="1"/>
        <end position="20"/>
    </location>
</feature>
<evidence type="ECO:0000313" key="3">
    <source>
        <dbReference type="Proteomes" id="UP001169719"/>
    </source>
</evidence>
<sequence length="150" mass="16531">MYALAKTLALFVLTSSFAQAHSSVEVQDAYARATPPSVTTSAVFATLHNHTDKEVVVMSASTERAGKVELHTVEMQGDVMKMRQVPNFTIAAQQQLHLKPGADHIMLFNLDSPLKEGEVLSVELLLEEGDTLQFDAPVKKVMQGMKHHHH</sequence>
<comment type="caution">
    <text evidence="2">The sequence shown here is derived from an EMBL/GenBank/DDBJ whole genome shotgun (WGS) entry which is preliminary data.</text>
</comment>
<keyword evidence="1" id="KW-0732">Signal</keyword>
<dbReference type="RefSeq" id="WP_289963883.1">
    <property type="nucleotide sequence ID" value="NZ_JAUEOZ010000002.1"/>
</dbReference>
<dbReference type="Proteomes" id="UP001169719">
    <property type="component" value="Unassembled WGS sequence"/>
</dbReference>
<dbReference type="InterPro" id="IPR058248">
    <property type="entry name" value="Lxx211020-like"/>
</dbReference>
<accession>A0ABT7Y6X5</accession>